<comment type="catalytic activity">
    <reaction evidence="4">
        <text>a ribonucleoside 5'-triphosphate + H2O = a ribonucleoside 5'-phosphate + diphosphate + H(+)</text>
        <dbReference type="Rhea" id="RHEA:23996"/>
        <dbReference type="ChEBI" id="CHEBI:15377"/>
        <dbReference type="ChEBI" id="CHEBI:15378"/>
        <dbReference type="ChEBI" id="CHEBI:33019"/>
        <dbReference type="ChEBI" id="CHEBI:58043"/>
        <dbReference type="ChEBI" id="CHEBI:61557"/>
        <dbReference type="EC" id="3.6.1.9"/>
    </reaction>
</comment>
<comment type="cofactor">
    <cofactor evidence="1 4">
        <name>a divalent metal cation</name>
        <dbReference type="ChEBI" id="CHEBI:60240"/>
    </cofactor>
</comment>
<sequence>MEKLILASTSAQRKNILHSLHIPFYEYTPPFEEIIPPNIKLDDVSKYFAVQKAECTAAALTNTRALTNTGSVNVSENTHKKYTDARLIVGADTLIVFDGKAYGKPKDKNEAASFLRSFSGKTHKVISGIAVHNRESGKTLSRSCVSTVSFAVLSGTDIEHYLSLGEWQGAAGAYKIQGFAQCFISHISGSFSSIIGLPIFEFYEIIKQQGYVFEHSFCPDFKRFG</sequence>
<evidence type="ECO:0000256" key="4">
    <source>
        <dbReference type="HAMAP-Rule" id="MF_00528"/>
    </source>
</evidence>
<gene>
    <name evidence="5" type="ORF">HMPREF9193_00791</name>
</gene>
<dbReference type="PANTHER" id="PTHR43213">
    <property type="entry name" value="BIFUNCTIONAL DTTP/UTP PYROPHOSPHATASE/METHYLTRANSFERASE PROTEIN-RELATED"/>
    <property type="match status" value="1"/>
</dbReference>
<evidence type="ECO:0000313" key="5">
    <source>
        <dbReference type="EMBL" id="ERJ93696.1"/>
    </source>
</evidence>
<feature type="active site" description="Proton acceptor" evidence="4">
    <location>
        <position position="92"/>
    </location>
</feature>
<comment type="caution">
    <text evidence="4">Lacks conserved residue(s) required for the propagation of feature annotation.</text>
</comment>
<comment type="function">
    <text evidence="4">Nucleoside triphosphate pyrophosphatase. May have a dual role in cell division arrest and in preventing the incorporation of modified nucleotides into cellular nucleic acids.</text>
</comment>
<dbReference type="Gene3D" id="3.90.950.10">
    <property type="match status" value="1"/>
</dbReference>
<protein>
    <recommendedName>
        <fullName evidence="4">Nucleoside triphosphate pyrophosphatase</fullName>
        <ecNumber evidence="4">3.6.1.9</ecNumber>
    </recommendedName>
    <alternativeName>
        <fullName evidence="4">Nucleotide pyrophosphatase</fullName>
        <shortName evidence="4">Nucleotide PPase</shortName>
    </alternativeName>
</protein>
<keyword evidence="3 4" id="KW-0546">Nucleotide metabolism</keyword>
<keyword evidence="6" id="KW-1185">Reference proteome</keyword>
<accession>A0ABN0P037</accession>
<dbReference type="RefSeq" id="WP_021687009.1">
    <property type="nucleotide sequence ID" value="NZ_KI260564.1"/>
</dbReference>
<keyword evidence="2 4" id="KW-0378">Hydrolase</keyword>
<dbReference type="PANTHER" id="PTHR43213:SF5">
    <property type="entry name" value="BIFUNCTIONAL DTTP_UTP PYROPHOSPHATASE_METHYLTRANSFERASE PROTEIN-RELATED"/>
    <property type="match status" value="1"/>
</dbReference>
<dbReference type="Proteomes" id="UP000016649">
    <property type="component" value="Unassembled WGS sequence"/>
</dbReference>
<dbReference type="Pfam" id="PF02545">
    <property type="entry name" value="Maf"/>
    <property type="match status" value="1"/>
</dbReference>
<dbReference type="EMBL" id="AWVH01000023">
    <property type="protein sequence ID" value="ERJ93696.1"/>
    <property type="molecule type" value="Genomic_DNA"/>
</dbReference>
<evidence type="ECO:0000256" key="3">
    <source>
        <dbReference type="ARBA" id="ARBA00023080"/>
    </source>
</evidence>
<keyword evidence="4" id="KW-0963">Cytoplasm</keyword>
<evidence type="ECO:0000313" key="6">
    <source>
        <dbReference type="Proteomes" id="UP000016649"/>
    </source>
</evidence>
<dbReference type="InterPro" id="IPR003697">
    <property type="entry name" value="Maf-like"/>
</dbReference>
<comment type="catalytic activity">
    <reaction evidence="4">
        <text>a 2'-deoxyribonucleoside 5'-triphosphate + H2O = a 2'-deoxyribonucleoside 5'-phosphate + diphosphate + H(+)</text>
        <dbReference type="Rhea" id="RHEA:44644"/>
        <dbReference type="ChEBI" id="CHEBI:15377"/>
        <dbReference type="ChEBI" id="CHEBI:15378"/>
        <dbReference type="ChEBI" id="CHEBI:33019"/>
        <dbReference type="ChEBI" id="CHEBI:61560"/>
        <dbReference type="ChEBI" id="CHEBI:65317"/>
        <dbReference type="EC" id="3.6.1.9"/>
    </reaction>
</comment>
<comment type="subcellular location">
    <subcellularLocation>
        <location evidence="4">Cytoplasm</location>
    </subcellularLocation>
</comment>
<name>A0ABN0P037_TRELE</name>
<dbReference type="InterPro" id="IPR029001">
    <property type="entry name" value="ITPase-like_fam"/>
</dbReference>
<organism evidence="5 6">
    <name type="scientific">Treponema lecithinolyticum ATCC 700332</name>
    <dbReference type="NCBI Taxonomy" id="1321815"/>
    <lineage>
        <taxon>Bacteria</taxon>
        <taxon>Pseudomonadati</taxon>
        <taxon>Spirochaetota</taxon>
        <taxon>Spirochaetia</taxon>
        <taxon>Spirochaetales</taxon>
        <taxon>Treponemataceae</taxon>
        <taxon>Treponema</taxon>
    </lineage>
</organism>
<dbReference type="HAMAP" id="MF_00528">
    <property type="entry name" value="Maf"/>
    <property type="match status" value="1"/>
</dbReference>
<evidence type="ECO:0000256" key="2">
    <source>
        <dbReference type="ARBA" id="ARBA00022801"/>
    </source>
</evidence>
<dbReference type="SUPFAM" id="SSF52972">
    <property type="entry name" value="ITPase-like"/>
    <property type="match status" value="1"/>
</dbReference>
<proteinExistence type="inferred from homology"/>
<comment type="caution">
    <text evidence="5">The sequence shown here is derived from an EMBL/GenBank/DDBJ whole genome shotgun (WGS) entry which is preliminary data.</text>
</comment>
<dbReference type="EC" id="3.6.1.9" evidence="4"/>
<comment type="similarity">
    <text evidence="4">Belongs to the Maf family.</text>
</comment>
<dbReference type="PIRSF" id="PIRSF006305">
    <property type="entry name" value="Maf"/>
    <property type="match status" value="1"/>
</dbReference>
<reference evidence="5 6" key="1">
    <citation type="submission" date="2013-08" db="EMBL/GenBank/DDBJ databases">
        <authorList>
            <person name="Weinstock G."/>
            <person name="Sodergren E."/>
            <person name="Wylie T."/>
            <person name="Fulton L."/>
            <person name="Fulton R."/>
            <person name="Fronick C."/>
            <person name="O'Laughlin M."/>
            <person name="Godfrey J."/>
            <person name="Miner T."/>
            <person name="Herter B."/>
            <person name="Appelbaum E."/>
            <person name="Cordes M."/>
            <person name="Lek S."/>
            <person name="Wollam A."/>
            <person name="Pepin K.H."/>
            <person name="Palsikar V.B."/>
            <person name="Mitreva M."/>
            <person name="Wilson R.K."/>
        </authorList>
    </citation>
    <scope>NUCLEOTIDE SEQUENCE [LARGE SCALE GENOMIC DNA]</scope>
    <source>
        <strain evidence="5 6">ATCC 700332</strain>
    </source>
</reference>
<evidence type="ECO:0000256" key="1">
    <source>
        <dbReference type="ARBA" id="ARBA00001968"/>
    </source>
</evidence>
<dbReference type="NCBIfam" id="TIGR00172">
    <property type="entry name" value="maf"/>
    <property type="match status" value="1"/>
</dbReference>
<dbReference type="CDD" id="cd00555">
    <property type="entry name" value="Maf"/>
    <property type="match status" value="1"/>
</dbReference>